<feature type="transmembrane region" description="Helical" evidence="8">
    <location>
        <begin position="311"/>
        <end position="329"/>
    </location>
</feature>
<keyword evidence="6 8" id="KW-1133">Transmembrane helix</keyword>
<keyword evidence="5 8" id="KW-0812">Transmembrane</keyword>
<gene>
    <name evidence="9" type="ORF">HRJ53_19355</name>
</gene>
<evidence type="ECO:0000256" key="4">
    <source>
        <dbReference type="ARBA" id="ARBA00022475"/>
    </source>
</evidence>
<feature type="transmembrane region" description="Helical" evidence="8">
    <location>
        <begin position="92"/>
        <end position="112"/>
    </location>
</feature>
<feature type="transmembrane region" description="Helical" evidence="8">
    <location>
        <begin position="182"/>
        <end position="215"/>
    </location>
</feature>
<evidence type="ECO:0000256" key="2">
    <source>
        <dbReference type="ARBA" id="ARBA00007935"/>
    </source>
</evidence>
<keyword evidence="10" id="KW-1185">Reference proteome</keyword>
<feature type="transmembrane region" description="Helical" evidence="8">
    <location>
        <begin position="14"/>
        <end position="37"/>
    </location>
</feature>
<sequence length="338" mass="35355">MQKRGQGEATTTRLWRALALLTALLVLIALLALWAGGRPLNFAELRSDPMARTLFFRLRLPRVAMAALIGSSLAVAGAALQALFRNPLAEPATLGVSGGGAVGASVAIALGWGTRFSGVPVVFIAGFCGAMVAVGLVHRIARSGSLLLPGALLLAGVVVNLIASAAVLAIQYVTDSARALEILRWIIGSLEVIGFDTVWRMLLFLVPGWIALLALSRELHLLAMGEETAGALGVHVERCEKAIHLICSLLVGVTVAVGGAIGFVGLIVPHAVRLLFGEDLRIVLPGSLLMGAAFLIAADLVAHIALNPIELPVGAVTALIGGPVFLWLLHRRQRYSAL</sequence>
<dbReference type="PANTHER" id="PTHR30472:SF25">
    <property type="entry name" value="ABC TRANSPORTER PERMEASE PROTEIN MJ0876-RELATED"/>
    <property type="match status" value="1"/>
</dbReference>
<evidence type="ECO:0000313" key="10">
    <source>
        <dbReference type="Proteomes" id="UP000567293"/>
    </source>
</evidence>
<comment type="similarity">
    <text evidence="2">Belongs to the binding-protein-dependent transport system permease family. FecCD subfamily.</text>
</comment>
<dbReference type="AlphaFoldDB" id="A0A7V8NTL7"/>
<dbReference type="FunFam" id="1.10.3470.10:FF:000001">
    <property type="entry name" value="Vitamin B12 ABC transporter permease BtuC"/>
    <property type="match status" value="1"/>
</dbReference>
<dbReference type="InterPro" id="IPR000522">
    <property type="entry name" value="ABC_transptr_permease_BtuC"/>
</dbReference>
<dbReference type="CDD" id="cd06550">
    <property type="entry name" value="TM_ABC_iron-siderophores_like"/>
    <property type="match status" value="1"/>
</dbReference>
<feature type="transmembrane region" description="Helical" evidence="8">
    <location>
        <begin position="58"/>
        <end position="80"/>
    </location>
</feature>
<feature type="transmembrane region" description="Helical" evidence="8">
    <location>
        <begin position="242"/>
        <end position="268"/>
    </location>
</feature>
<evidence type="ECO:0000256" key="5">
    <source>
        <dbReference type="ARBA" id="ARBA00022692"/>
    </source>
</evidence>
<organism evidence="9 10">
    <name type="scientific">Candidatus Acidiferrum panamense</name>
    <dbReference type="NCBI Taxonomy" id="2741543"/>
    <lineage>
        <taxon>Bacteria</taxon>
        <taxon>Pseudomonadati</taxon>
        <taxon>Acidobacteriota</taxon>
        <taxon>Terriglobia</taxon>
        <taxon>Candidatus Acidiferrales</taxon>
        <taxon>Candidatus Acidiferrum</taxon>
    </lineage>
</organism>
<dbReference type="InterPro" id="IPR037294">
    <property type="entry name" value="ABC_BtuC-like"/>
</dbReference>
<feature type="transmembrane region" description="Helical" evidence="8">
    <location>
        <begin position="280"/>
        <end position="305"/>
    </location>
</feature>
<comment type="caution">
    <text evidence="9">The sequence shown here is derived from an EMBL/GenBank/DDBJ whole genome shotgun (WGS) entry which is preliminary data.</text>
</comment>
<dbReference type="GO" id="GO:0022857">
    <property type="term" value="F:transmembrane transporter activity"/>
    <property type="evidence" value="ECO:0007669"/>
    <property type="project" value="InterPro"/>
</dbReference>
<reference evidence="9" key="1">
    <citation type="submission" date="2020-06" db="EMBL/GenBank/DDBJ databases">
        <title>Legume-microbial interactions unlock mineral nutrients during tropical forest succession.</title>
        <authorList>
            <person name="Epihov D.Z."/>
        </authorList>
    </citation>
    <scope>NUCLEOTIDE SEQUENCE [LARGE SCALE GENOMIC DNA]</scope>
    <source>
        <strain evidence="9">Pan2503</strain>
    </source>
</reference>
<dbReference type="PANTHER" id="PTHR30472">
    <property type="entry name" value="FERRIC ENTEROBACTIN TRANSPORT SYSTEM PERMEASE PROTEIN"/>
    <property type="match status" value="1"/>
</dbReference>
<evidence type="ECO:0000256" key="1">
    <source>
        <dbReference type="ARBA" id="ARBA00004651"/>
    </source>
</evidence>
<dbReference type="GO" id="GO:0005886">
    <property type="term" value="C:plasma membrane"/>
    <property type="evidence" value="ECO:0007669"/>
    <property type="project" value="UniProtKB-SubCell"/>
</dbReference>
<keyword evidence="3" id="KW-0813">Transport</keyword>
<name>A0A7V8NTL7_9BACT</name>
<protein>
    <submittedName>
        <fullName evidence="9">Iron ABC transporter permease</fullName>
    </submittedName>
</protein>
<feature type="transmembrane region" description="Helical" evidence="8">
    <location>
        <begin position="119"/>
        <end position="141"/>
    </location>
</feature>
<dbReference type="Pfam" id="PF01032">
    <property type="entry name" value="FecCD"/>
    <property type="match status" value="1"/>
</dbReference>
<feature type="transmembrane region" description="Helical" evidence="8">
    <location>
        <begin position="147"/>
        <end position="170"/>
    </location>
</feature>
<evidence type="ECO:0000256" key="3">
    <source>
        <dbReference type="ARBA" id="ARBA00022448"/>
    </source>
</evidence>
<evidence type="ECO:0000256" key="7">
    <source>
        <dbReference type="ARBA" id="ARBA00023136"/>
    </source>
</evidence>
<accession>A0A7V8NTL7</accession>
<evidence type="ECO:0000313" key="9">
    <source>
        <dbReference type="EMBL" id="MBA0087147.1"/>
    </source>
</evidence>
<evidence type="ECO:0000256" key="6">
    <source>
        <dbReference type="ARBA" id="ARBA00022989"/>
    </source>
</evidence>
<keyword evidence="7 8" id="KW-0472">Membrane</keyword>
<proteinExistence type="inferred from homology"/>
<dbReference type="Gene3D" id="1.10.3470.10">
    <property type="entry name" value="ABC transporter involved in vitamin B12 uptake, BtuC"/>
    <property type="match status" value="1"/>
</dbReference>
<dbReference type="Proteomes" id="UP000567293">
    <property type="component" value="Unassembled WGS sequence"/>
</dbReference>
<evidence type="ECO:0000256" key="8">
    <source>
        <dbReference type="SAM" id="Phobius"/>
    </source>
</evidence>
<keyword evidence="4" id="KW-1003">Cell membrane</keyword>
<dbReference type="SUPFAM" id="SSF81345">
    <property type="entry name" value="ABC transporter involved in vitamin B12 uptake, BtuC"/>
    <property type="match status" value="1"/>
</dbReference>
<dbReference type="EMBL" id="JACDQQ010001853">
    <property type="protein sequence ID" value="MBA0087147.1"/>
    <property type="molecule type" value="Genomic_DNA"/>
</dbReference>
<comment type="subcellular location">
    <subcellularLocation>
        <location evidence="1">Cell membrane</location>
        <topology evidence="1">Multi-pass membrane protein</topology>
    </subcellularLocation>
</comment>